<dbReference type="InterPro" id="IPR050469">
    <property type="entry name" value="Diguanylate_Cyclase"/>
</dbReference>
<comment type="caution">
    <text evidence="7">The sequence shown here is derived from an EMBL/GenBank/DDBJ whole genome shotgun (WGS) entry which is preliminary data.</text>
</comment>
<keyword evidence="5" id="KW-0812">Transmembrane</keyword>
<feature type="region of interest" description="Disordered" evidence="4">
    <location>
        <begin position="1"/>
        <end position="25"/>
    </location>
</feature>
<dbReference type="Proteomes" id="UP000319941">
    <property type="component" value="Unassembled WGS sequence"/>
</dbReference>
<comment type="catalytic activity">
    <reaction evidence="3">
        <text>2 GTP = 3',3'-c-di-GMP + 2 diphosphate</text>
        <dbReference type="Rhea" id="RHEA:24898"/>
        <dbReference type="ChEBI" id="CHEBI:33019"/>
        <dbReference type="ChEBI" id="CHEBI:37565"/>
        <dbReference type="ChEBI" id="CHEBI:58805"/>
        <dbReference type="EC" id="2.7.7.65"/>
    </reaction>
</comment>
<feature type="region of interest" description="Disordered" evidence="4">
    <location>
        <begin position="397"/>
        <end position="434"/>
    </location>
</feature>
<keyword evidence="5" id="KW-0472">Membrane</keyword>
<dbReference type="STRING" id="553385.GCA_000591415_00060"/>
<organism evidence="7 8">
    <name type="scientific">Cobetia crustatorum</name>
    <dbReference type="NCBI Taxonomy" id="553385"/>
    <lineage>
        <taxon>Bacteria</taxon>
        <taxon>Pseudomonadati</taxon>
        <taxon>Pseudomonadota</taxon>
        <taxon>Gammaproteobacteria</taxon>
        <taxon>Oceanospirillales</taxon>
        <taxon>Halomonadaceae</taxon>
        <taxon>Cobetia</taxon>
    </lineage>
</organism>
<gene>
    <name evidence="7" type="ORF">FQP86_01120</name>
</gene>
<evidence type="ECO:0000256" key="1">
    <source>
        <dbReference type="ARBA" id="ARBA00001946"/>
    </source>
</evidence>
<evidence type="ECO:0000256" key="2">
    <source>
        <dbReference type="ARBA" id="ARBA00012528"/>
    </source>
</evidence>
<dbReference type="InterPro" id="IPR029787">
    <property type="entry name" value="Nucleotide_cyclase"/>
</dbReference>
<feature type="transmembrane region" description="Helical" evidence="5">
    <location>
        <begin position="164"/>
        <end position="184"/>
    </location>
</feature>
<dbReference type="AlphaFoldDB" id="A0A558HX58"/>
<feature type="transmembrane region" description="Helical" evidence="5">
    <location>
        <begin position="190"/>
        <end position="212"/>
    </location>
</feature>
<feature type="transmembrane region" description="Helical" evidence="5">
    <location>
        <begin position="57"/>
        <end position="78"/>
    </location>
</feature>
<dbReference type="OrthoDB" id="73375at2"/>
<reference evidence="7 8" key="1">
    <citation type="submission" date="2019-07" db="EMBL/GenBank/DDBJ databases">
        <title>Diversity of Bacteria from Kongsfjorden, Arctic.</title>
        <authorList>
            <person name="Yu Y."/>
        </authorList>
    </citation>
    <scope>NUCLEOTIDE SEQUENCE [LARGE SCALE GENOMIC DNA]</scope>
    <source>
        <strain evidence="7 8">SM1923</strain>
    </source>
</reference>
<feature type="domain" description="GGDEF" evidence="6">
    <location>
        <begin position="250"/>
        <end position="387"/>
    </location>
</feature>
<dbReference type="EMBL" id="VNFH01000001">
    <property type="protein sequence ID" value="TVU73705.1"/>
    <property type="molecule type" value="Genomic_DNA"/>
</dbReference>
<evidence type="ECO:0000313" key="8">
    <source>
        <dbReference type="Proteomes" id="UP000319941"/>
    </source>
</evidence>
<dbReference type="CDD" id="cd01949">
    <property type="entry name" value="GGDEF"/>
    <property type="match status" value="1"/>
</dbReference>
<proteinExistence type="predicted"/>
<feature type="compositionally biased region" description="Low complexity" evidence="4">
    <location>
        <begin position="397"/>
        <end position="407"/>
    </location>
</feature>
<dbReference type="EC" id="2.7.7.65" evidence="2"/>
<accession>A0A558HX58</accession>
<name>A0A558HX58_9GAMM</name>
<dbReference type="InterPro" id="IPR043128">
    <property type="entry name" value="Rev_trsase/Diguanyl_cyclase"/>
</dbReference>
<dbReference type="FunFam" id="3.30.70.270:FF:000001">
    <property type="entry name" value="Diguanylate cyclase domain protein"/>
    <property type="match status" value="1"/>
</dbReference>
<dbReference type="PROSITE" id="PS50887">
    <property type="entry name" value="GGDEF"/>
    <property type="match status" value="1"/>
</dbReference>
<dbReference type="SMART" id="SM00267">
    <property type="entry name" value="GGDEF"/>
    <property type="match status" value="1"/>
</dbReference>
<evidence type="ECO:0000256" key="4">
    <source>
        <dbReference type="SAM" id="MobiDB-lite"/>
    </source>
</evidence>
<dbReference type="Gene3D" id="3.30.70.270">
    <property type="match status" value="1"/>
</dbReference>
<dbReference type="PANTHER" id="PTHR45138:SF9">
    <property type="entry name" value="DIGUANYLATE CYCLASE DGCM-RELATED"/>
    <property type="match status" value="1"/>
</dbReference>
<dbReference type="PANTHER" id="PTHR45138">
    <property type="entry name" value="REGULATORY COMPONENTS OF SENSORY TRANSDUCTION SYSTEM"/>
    <property type="match status" value="1"/>
</dbReference>
<keyword evidence="5" id="KW-1133">Transmembrane helix</keyword>
<dbReference type="NCBIfam" id="TIGR00254">
    <property type="entry name" value="GGDEF"/>
    <property type="match status" value="1"/>
</dbReference>
<evidence type="ECO:0000259" key="6">
    <source>
        <dbReference type="PROSITE" id="PS50887"/>
    </source>
</evidence>
<evidence type="ECO:0000256" key="5">
    <source>
        <dbReference type="SAM" id="Phobius"/>
    </source>
</evidence>
<feature type="transmembrane region" description="Helical" evidence="5">
    <location>
        <begin position="140"/>
        <end position="157"/>
    </location>
</feature>
<keyword evidence="8" id="KW-1185">Reference proteome</keyword>
<sequence length="441" mass="48957">MRRVHEAHGKCPFNEEGNMAKSDRRRTVERPKGIFHTALLKWRWPVPLRLAERHASLYQLFMWVYISSLGCHVGYFALLSLQPYPQPVVINVFGTLANVLAIVLHRKGFLNAGLLMLAVPMSIKAALWEYQLGAGGGFEYFHIVAVFFICIAPMSRFNRLVFSGLLLLFYMGTQYFVSPIYFVSYDFMSLASIVNLVISATFIAVVAVQIGWEAEQREKRYRRDLRHDQLTGALSRFALQEEGARMLKQGGLGVLMIDVDHFKAINDTQGHAIGDEVLVELTQRLRHHLRGSDQLCRQGGEEFVALCPSHDRGGLRHAAERLLLSINSRAFTLSNGQLLRVTISIGVAQGGPASSAASLLPDLLHRADQAMYSAKRQGRNRVVSAWNAGTSAVSSTIVPSASSSNTSESDMTGPGASALQLAPRNSTDEQRSAREIYLLKR</sequence>
<dbReference type="InterPro" id="IPR000160">
    <property type="entry name" value="GGDEF_dom"/>
</dbReference>
<dbReference type="GO" id="GO:0052621">
    <property type="term" value="F:diguanylate cyclase activity"/>
    <property type="evidence" value="ECO:0007669"/>
    <property type="project" value="UniProtKB-EC"/>
</dbReference>
<feature type="transmembrane region" description="Helical" evidence="5">
    <location>
        <begin position="84"/>
        <end position="104"/>
    </location>
</feature>
<evidence type="ECO:0000256" key="3">
    <source>
        <dbReference type="ARBA" id="ARBA00034247"/>
    </source>
</evidence>
<comment type="cofactor">
    <cofactor evidence="1">
        <name>Mg(2+)</name>
        <dbReference type="ChEBI" id="CHEBI:18420"/>
    </cofactor>
</comment>
<dbReference type="SUPFAM" id="SSF55073">
    <property type="entry name" value="Nucleotide cyclase"/>
    <property type="match status" value="1"/>
</dbReference>
<protein>
    <recommendedName>
        <fullName evidence="2">diguanylate cyclase</fullName>
        <ecNumber evidence="2">2.7.7.65</ecNumber>
    </recommendedName>
</protein>
<feature type="transmembrane region" description="Helical" evidence="5">
    <location>
        <begin position="109"/>
        <end position="128"/>
    </location>
</feature>
<evidence type="ECO:0000313" key="7">
    <source>
        <dbReference type="EMBL" id="TVU73705.1"/>
    </source>
</evidence>
<dbReference type="Pfam" id="PF00990">
    <property type="entry name" value="GGDEF"/>
    <property type="match status" value="1"/>
</dbReference>